<dbReference type="PANTHER" id="PTHR11432:SF3">
    <property type="entry name" value="NADH-UBIQUINONE OXIDOREDUCTASE CHAIN 1"/>
    <property type="match status" value="1"/>
</dbReference>
<feature type="transmembrane region" description="Helical" evidence="5">
    <location>
        <begin position="331"/>
        <end position="349"/>
    </location>
</feature>
<comment type="subcellular location">
    <subcellularLocation>
        <location evidence="1">Membrane</location>
        <topology evidence="1">Multi-pass membrane protein</topology>
    </subcellularLocation>
</comment>
<feature type="transmembrane region" description="Helical" evidence="5">
    <location>
        <begin position="440"/>
        <end position="459"/>
    </location>
</feature>
<dbReference type="InterPro" id="IPR001694">
    <property type="entry name" value="NADH_UbQ_OxRdtase_su1/FPO"/>
</dbReference>
<feature type="transmembrane region" description="Helical" evidence="5">
    <location>
        <begin position="465"/>
        <end position="486"/>
    </location>
</feature>
<dbReference type="HAMAP" id="MF_01350">
    <property type="entry name" value="NDH1_NuoH"/>
    <property type="match status" value="1"/>
</dbReference>
<dbReference type="GO" id="GO:0003954">
    <property type="term" value="F:NADH dehydrogenase activity"/>
    <property type="evidence" value="ECO:0007669"/>
    <property type="project" value="TreeGrafter"/>
</dbReference>
<protein>
    <submittedName>
        <fullName evidence="6">NAD(P)H-quinone oxidoreductase subunit 1 (NuoH)</fullName>
        <ecNumber evidence="6">1.6.5.3</ecNumber>
    </submittedName>
</protein>
<dbReference type="GO" id="GO:0016020">
    <property type="term" value="C:membrane"/>
    <property type="evidence" value="ECO:0007669"/>
    <property type="project" value="UniProtKB-SubCell"/>
</dbReference>
<dbReference type="PROSITE" id="PS00668">
    <property type="entry name" value="COMPLEX1_ND1_2"/>
    <property type="match status" value="1"/>
</dbReference>
<accession>A0A075GLH6</accession>
<name>A0A075GLH6_9EURY</name>
<dbReference type="EC" id="1.6.5.3" evidence="6"/>
<dbReference type="InterPro" id="IPR018086">
    <property type="entry name" value="NADH_UbQ_OxRdtase_su1_CS"/>
</dbReference>
<keyword evidence="2 5" id="KW-0812">Transmembrane</keyword>
<keyword evidence="6" id="KW-0560">Oxidoreductase</keyword>
<dbReference type="EMBL" id="KF900718">
    <property type="protein sequence ID" value="AIF04764.1"/>
    <property type="molecule type" value="Genomic_DNA"/>
</dbReference>
<dbReference type="GO" id="GO:0009060">
    <property type="term" value="P:aerobic respiration"/>
    <property type="evidence" value="ECO:0007669"/>
    <property type="project" value="TreeGrafter"/>
</dbReference>
<reference evidence="6" key="1">
    <citation type="journal article" date="2014" name="Genome Biol. Evol.">
        <title>Pangenome evidence for extensive interdomain horizontal transfer affecting lineage core and shell genes in uncultured planktonic thaumarchaeota and euryarchaeota.</title>
        <authorList>
            <person name="Deschamps P."/>
            <person name="Zivanovic Y."/>
            <person name="Moreira D."/>
            <person name="Rodriguez-Valera F."/>
            <person name="Lopez-Garcia P."/>
        </authorList>
    </citation>
    <scope>NUCLEOTIDE SEQUENCE</scope>
</reference>
<feature type="transmembrane region" description="Helical" evidence="5">
    <location>
        <begin position="168"/>
        <end position="190"/>
    </location>
</feature>
<sequence length="517" mass="58081">MEDWVVFRTWVGDLTQMIADNTVGQTRFYEYSDGVASVMTESIMAVTVFGTIMGTILALLWIERKFFARIMDRRGATMALRSLWVGEGGEHADWYDDLPFGTGKPIRWLNNLLNDKAGNASEYETVHRTKDRGYHGVWWLLPGMIQNVADGMKFMTKEWIVPAKADKFIFEVAPFIIITSTVMIFAFIPLSSNIYSANPELSLLFMMAIFGIAPFGVFFAGWSSNNKYTLLGGIRSAAQLTAYEIPLLVTILSLAVISGSLNIIEIAEFQISSGVWNIFLLPLGAALFLITMVAEVERIPFDMPEAEAELVEGWWTEYGGMRWGLMFASEYLRCYAACLLFAIFFLGGWEMPFGDTIVGIIPNQDLILGAIGVGLIGLAIGLRSEFPVLLAPIPLVFISLIPPTAWLLFKAWFMFAVFVWIRASLHRVRSDQILEFGWRWLLPLSLVNLAIAFWLRLSIWPGDEWPLLIPGLITAIALILFIILGMDEDKSAMEGRIRPYSVYTESKGPASPRSHDR</sequence>
<feature type="transmembrane region" description="Helical" evidence="5">
    <location>
        <begin position="202"/>
        <end position="222"/>
    </location>
</feature>
<evidence type="ECO:0000313" key="6">
    <source>
        <dbReference type="EMBL" id="AIF04764.1"/>
    </source>
</evidence>
<evidence type="ECO:0000256" key="2">
    <source>
        <dbReference type="ARBA" id="ARBA00022692"/>
    </source>
</evidence>
<dbReference type="AlphaFoldDB" id="A0A075GLH6"/>
<keyword evidence="3 5" id="KW-1133">Transmembrane helix</keyword>
<dbReference type="Pfam" id="PF00146">
    <property type="entry name" value="NADHdh"/>
    <property type="match status" value="1"/>
</dbReference>
<evidence type="ECO:0000256" key="5">
    <source>
        <dbReference type="SAM" id="Phobius"/>
    </source>
</evidence>
<feature type="transmembrane region" description="Helical" evidence="5">
    <location>
        <begin position="243"/>
        <end position="264"/>
    </location>
</feature>
<feature type="transmembrane region" description="Helical" evidence="5">
    <location>
        <begin position="361"/>
        <end position="381"/>
    </location>
</feature>
<feature type="transmembrane region" description="Helical" evidence="5">
    <location>
        <begin position="42"/>
        <end position="62"/>
    </location>
</feature>
<organism evidence="6">
    <name type="scientific">uncultured marine group II/III euryarchaeote KM3_176_D12</name>
    <dbReference type="NCBI Taxonomy" id="1457936"/>
    <lineage>
        <taxon>Archaea</taxon>
        <taxon>Methanobacteriati</taxon>
        <taxon>Methanobacteriota</taxon>
        <taxon>environmental samples</taxon>
    </lineage>
</organism>
<evidence type="ECO:0000256" key="1">
    <source>
        <dbReference type="ARBA" id="ARBA00004141"/>
    </source>
</evidence>
<dbReference type="PANTHER" id="PTHR11432">
    <property type="entry name" value="NADH DEHYDROGENASE SUBUNIT 1"/>
    <property type="match status" value="1"/>
</dbReference>
<feature type="transmembrane region" description="Helical" evidence="5">
    <location>
        <begin position="276"/>
        <end position="294"/>
    </location>
</feature>
<feature type="transmembrane region" description="Helical" evidence="5">
    <location>
        <begin position="388"/>
        <end position="405"/>
    </location>
</feature>
<evidence type="ECO:0000256" key="3">
    <source>
        <dbReference type="ARBA" id="ARBA00022989"/>
    </source>
</evidence>
<evidence type="ECO:0000256" key="4">
    <source>
        <dbReference type="ARBA" id="ARBA00023136"/>
    </source>
</evidence>
<keyword evidence="4 5" id="KW-0472">Membrane</keyword>
<gene>
    <name evidence="6" type="primary">nuoH</name>
</gene>
<proteinExistence type="inferred from homology"/>